<dbReference type="PROSITE" id="PS51987">
    <property type="entry name" value="GS_CATALYTIC"/>
    <property type="match status" value="1"/>
</dbReference>
<dbReference type="PANTHER" id="PTHR43785:SF3">
    <property type="entry name" value="GS CATALYTIC DOMAIN-CONTAINING PROTEIN"/>
    <property type="match status" value="1"/>
</dbReference>
<comment type="cofactor">
    <cofactor evidence="1">
        <name>Mg(2+)</name>
        <dbReference type="ChEBI" id="CHEBI:18420"/>
    </cofactor>
</comment>
<evidence type="ECO:0000256" key="3">
    <source>
        <dbReference type="ARBA" id="ARBA00022741"/>
    </source>
</evidence>
<dbReference type="InterPro" id="IPR014746">
    <property type="entry name" value="Gln_synth/guanido_kin_cat_dom"/>
</dbReference>
<dbReference type="PANTHER" id="PTHR43785">
    <property type="entry name" value="GAMMA-GLUTAMYLPUTRESCINE SYNTHETASE"/>
    <property type="match status" value="1"/>
</dbReference>
<keyword evidence="2" id="KW-0436">Ligase</keyword>
<evidence type="ECO:0000256" key="6">
    <source>
        <dbReference type="PROSITE-ProRule" id="PRU01330"/>
    </source>
</evidence>
<dbReference type="SUPFAM" id="SSF55931">
    <property type="entry name" value="Glutamine synthetase/guanido kinase"/>
    <property type="match status" value="1"/>
</dbReference>
<name>A0ABY5TJJ2_9GAMM</name>
<dbReference type="PROSITE" id="PS51986">
    <property type="entry name" value="GS_BETA_GRASP"/>
    <property type="match status" value="1"/>
</dbReference>
<reference evidence="10" key="1">
    <citation type="submission" date="2022-08" db="EMBL/GenBank/DDBJ databases">
        <title>Catabolic pathway analysis in culturable SAR92 clade bacteria reveals their overlooked roles in DMSP degradation in coastal seas.</title>
        <authorList>
            <person name="He X."/>
            <person name="Zhang X."/>
            <person name="Zhang Y."/>
        </authorList>
    </citation>
    <scope>NUCLEOTIDE SEQUENCE</scope>
    <source>
        <strain evidence="10">H455</strain>
    </source>
</reference>
<dbReference type="PROSITE" id="PS00181">
    <property type="entry name" value="GLNA_ATP"/>
    <property type="match status" value="1"/>
</dbReference>
<accession>A0ABY5TJJ2</accession>
<dbReference type="SMART" id="SM01230">
    <property type="entry name" value="Gln-synt_C"/>
    <property type="match status" value="1"/>
</dbReference>
<evidence type="ECO:0000256" key="7">
    <source>
        <dbReference type="RuleBase" id="RU000384"/>
    </source>
</evidence>
<organism evidence="10 11">
    <name type="scientific">SAR92 clade bacterium H455</name>
    <dbReference type="NCBI Taxonomy" id="2974818"/>
    <lineage>
        <taxon>Bacteria</taxon>
        <taxon>Pseudomonadati</taxon>
        <taxon>Pseudomonadota</taxon>
        <taxon>Gammaproteobacteria</taxon>
        <taxon>Cellvibrionales</taxon>
        <taxon>Porticoccaceae</taxon>
        <taxon>SAR92 clade</taxon>
    </lineage>
</organism>
<evidence type="ECO:0000256" key="5">
    <source>
        <dbReference type="ARBA" id="ARBA00022842"/>
    </source>
</evidence>
<protein>
    <submittedName>
        <fullName evidence="10">Glutamine synthetase family protein</fullName>
    </submittedName>
</protein>
<dbReference type="InterPro" id="IPR008147">
    <property type="entry name" value="Gln_synt_N"/>
</dbReference>
<keyword evidence="11" id="KW-1185">Reference proteome</keyword>
<dbReference type="InterPro" id="IPR008146">
    <property type="entry name" value="Gln_synth_cat_dom"/>
</dbReference>
<evidence type="ECO:0000313" key="11">
    <source>
        <dbReference type="Proteomes" id="UP001059934"/>
    </source>
</evidence>
<evidence type="ECO:0000256" key="4">
    <source>
        <dbReference type="ARBA" id="ARBA00022840"/>
    </source>
</evidence>
<feature type="domain" description="GS catalytic" evidence="9">
    <location>
        <begin position="113"/>
        <end position="447"/>
    </location>
</feature>
<evidence type="ECO:0000256" key="1">
    <source>
        <dbReference type="ARBA" id="ARBA00001946"/>
    </source>
</evidence>
<dbReference type="InterPro" id="IPR027303">
    <property type="entry name" value="Gln_synth_gly_rich_site"/>
</dbReference>
<gene>
    <name evidence="10" type="ORF">NYF23_08025</name>
</gene>
<sequence>MQSEQSVEEWLKQNKITEVECLVPDITGNARGKFIPANKFVKEDSRLPEGILAQTVTGEYSDDFWELLGTVDGDMLLEPDPSTMRSVPWANEPTVQIIHDCFTKDGKPHPFSSRNVLKRILALYEAEGLKPVIAPEVEFYLIEKNVDPDSALKPPIGRSGRYETARQSYSIDAANEFEDFVETMYSYSDAMGLDLDTLIHESGAAQLEVNFIHGDPLNLADQVFTFKRLAREAALKHNIYATFMAKPMASEPGSAKHIHQSVLSLKDGSNIFATPDGEYSEAFYHYLGGLQTYTPFVMSFFAPNVNSYRRFTREVAAPINLHWGFDNRTTGLRVPDAAPKDYRIENRFPGADVNPYLSIAASLACGYLGLKKGIKPSEPFQGNAYNEEMQMPRTLEEALRGLKEDSDIVEIFGSEFIQLYTSIKLVEFEEFNRVISSWEREFLLLTV</sequence>
<keyword evidence="5" id="KW-0460">Magnesium</keyword>
<keyword evidence="4" id="KW-0067">ATP-binding</keyword>
<dbReference type="Proteomes" id="UP001059934">
    <property type="component" value="Chromosome"/>
</dbReference>
<dbReference type="EMBL" id="CP103416">
    <property type="protein sequence ID" value="UVW33984.1"/>
    <property type="molecule type" value="Genomic_DNA"/>
</dbReference>
<evidence type="ECO:0000259" key="9">
    <source>
        <dbReference type="PROSITE" id="PS51987"/>
    </source>
</evidence>
<keyword evidence="3" id="KW-0547">Nucleotide-binding</keyword>
<evidence type="ECO:0000259" key="8">
    <source>
        <dbReference type="PROSITE" id="PS51986"/>
    </source>
</evidence>
<dbReference type="Pfam" id="PF00120">
    <property type="entry name" value="Gln-synt_C"/>
    <property type="match status" value="1"/>
</dbReference>
<dbReference type="Gene3D" id="3.30.590.10">
    <property type="entry name" value="Glutamine synthetase/guanido kinase, catalytic domain"/>
    <property type="match status" value="1"/>
</dbReference>
<dbReference type="SUPFAM" id="SSF54368">
    <property type="entry name" value="Glutamine synthetase, N-terminal domain"/>
    <property type="match status" value="1"/>
</dbReference>
<proteinExistence type="inferred from homology"/>
<dbReference type="InterPro" id="IPR036651">
    <property type="entry name" value="Gln_synt_N_sf"/>
</dbReference>
<evidence type="ECO:0000256" key="2">
    <source>
        <dbReference type="ARBA" id="ARBA00022598"/>
    </source>
</evidence>
<comment type="similarity">
    <text evidence="6 7">Belongs to the glutamine synthetase family.</text>
</comment>
<evidence type="ECO:0000313" key="10">
    <source>
        <dbReference type="EMBL" id="UVW33984.1"/>
    </source>
</evidence>
<dbReference type="Gene3D" id="3.10.20.70">
    <property type="entry name" value="Glutamine synthetase, N-terminal domain"/>
    <property type="match status" value="1"/>
</dbReference>
<feature type="domain" description="GS beta-grasp" evidence="8">
    <location>
        <begin position="14"/>
        <end position="106"/>
    </location>
</feature>